<dbReference type="AlphaFoldDB" id="A0A942DV46"/>
<reference evidence="1" key="1">
    <citation type="submission" date="2021-04" db="EMBL/GenBank/DDBJ databases">
        <title>Pseudaminobacter soli sp. nov., isolated from paddy soil contaminated by heavy metals.</title>
        <authorList>
            <person name="Zhang K."/>
        </authorList>
    </citation>
    <scope>NUCLEOTIDE SEQUENCE</scope>
    <source>
        <strain evidence="1">19-2017</strain>
    </source>
</reference>
<sequence>MSDETTASVNITTEQRTEIHEVIVQDAPPPVDLDINVSVGVEVPRTVELRPLPPRVIEIVPQYRSYQFFVLADGRIIIVQPKTYKVVYVLTA</sequence>
<comment type="caution">
    <text evidence="1">The sequence shown here is derived from an EMBL/GenBank/DDBJ whole genome shotgun (WGS) entry which is preliminary data.</text>
</comment>
<evidence type="ECO:0000313" key="2">
    <source>
        <dbReference type="Proteomes" id="UP000680348"/>
    </source>
</evidence>
<dbReference type="InterPro" id="IPR009642">
    <property type="entry name" value="DUF1236"/>
</dbReference>
<organism evidence="1 2">
    <name type="scientific">Pseudaminobacter soli</name>
    <name type="common">ex Zhang et al. 2022</name>
    <dbReference type="NCBI Taxonomy" id="2831468"/>
    <lineage>
        <taxon>Bacteria</taxon>
        <taxon>Pseudomonadati</taxon>
        <taxon>Pseudomonadota</taxon>
        <taxon>Alphaproteobacteria</taxon>
        <taxon>Hyphomicrobiales</taxon>
        <taxon>Phyllobacteriaceae</taxon>
        <taxon>Pseudaminobacter</taxon>
    </lineage>
</organism>
<gene>
    <name evidence="1" type="ORF">KEU06_00390</name>
</gene>
<dbReference type="EMBL" id="JAGWCR010000001">
    <property type="protein sequence ID" value="MBS3647083.1"/>
    <property type="molecule type" value="Genomic_DNA"/>
</dbReference>
<evidence type="ECO:0000313" key="1">
    <source>
        <dbReference type="EMBL" id="MBS3647083.1"/>
    </source>
</evidence>
<dbReference type="RefSeq" id="WP_188252654.1">
    <property type="nucleotide sequence ID" value="NZ_JABVCF010000001.1"/>
</dbReference>
<name>A0A942DV46_9HYPH</name>
<dbReference type="Pfam" id="PF06823">
    <property type="entry name" value="DUF1236"/>
    <property type="match status" value="1"/>
</dbReference>
<proteinExistence type="predicted"/>
<keyword evidence="2" id="KW-1185">Reference proteome</keyword>
<protein>
    <submittedName>
        <fullName evidence="1">DUF1236 domain-containing protein</fullName>
    </submittedName>
</protein>
<accession>A0A942DV46</accession>
<dbReference type="Gene3D" id="3.10.450.160">
    <property type="entry name" value="inner membrane protein cigr"/>
    <property type="match status" value="1"/>
</dbReference>
<dbReference type="Proteomes" id="UP000680348">
    <property type="component" value="Unassembled WGS sequence"/>
</dbReference>